<dbReference type="Proteomes" id="UP000434036">
    <property type="component" value="Unassembled WGS sequence"/>
</dbReference>
<keyword evidence="1" id="KW-1133">Transmembrane helix</keyword>
<accession>A0A6N8U5E3</accession>
<reference evidence="2 3" key="1">
    <citation type="submission" date="2019-12" db="EMBL/GenBank/DDBJ databases">
        <authorList>
            <person name="Yang R."/>
        </authorList>
    </citation>
    <scope>NUCLEOTIDE SEQUENCE [LARGE SCALE GENOMIC DNA]</scope>
    <source>
        <strain evidence="2 3">DONG20-135</strain>
    </source>
</reference>
<keyword evidence="3" id="KW-1185">Reference proteome</keyword>
<dbReference type="EMBL" id="WUUQ01000002">
    <property type="protein sequence ID" value="MXQ73292.1"/>
    <property type="molecule type" value="Genomic_DNA"/>
</dbReference>
<feature type="transmembrane region" description="Helical" evidence="1">
    <location>
        <begin position="187"/>
        <end position="213"/>
    </location>
</feature>
<dbReference type="AlphaFoldDB" id="A0A6N8U5E3"/>
<keyword evidence="1" id="KW-0472">Membrane</keyword>
<feature type="transmembrane region" description="Helical" evidence="1">
    <location>
        <begin position="148"/>
        <end position="167"/>
    </location>
</feature>
<proteinExistence type="predicted"/>
<dbReference type="RefSeq" id="WP_160624754.1">
    <property type="nucleotide sequence ID" value="NZ_WUUQ01000002.1"/>
</dbReference>
<name>A0A6N8U5E3_9FIRM</name>
<reference evidence="2 3" key="2">
    <citation type="submission" date="2020-01" db="EMBL/GenBank/DDBJ databases">
        <title>Clostridiaceae sp. nov. isolated from the gut of human by culturomics.</title>
        <authorList>
            <person name="Chang Y."/>
        </authorList>
    </citation>
    <scope>NUCLEOTIDE SEQUENCE [LARGE SCALE GENOMIC DNA]</scope>
    <source>
        <strain evidence="2 3">DONG20-135</strain>
    </source>
</reference>
<evidence type="ECO:0000313" key="2">
    <source>
        <dbReference type="EMBL" id="MXQ73292.1"/>
    </source>
</evidence>
<organism evidence="2 3">
    <name type="scientific">Copranaerobaculum intestinale</name>
    <dbReference type="NCBI Taxonomy" id="2692629"/>
    <lineage>
        <taxon>Bacteria</taxon>
        <taxon>Bacillati</taxon>
        <taxon>Bacillota</taxon>
        <taxon>Erysipelotrichia</taxon>
        <taxon>Erysipelotrichales</taxon>
        <taxon>Erysipelotrichaceae</taxon>
        <taxon>Copranaerobaculum</taxon>
    </lineage>
</organism>
<sequence>MKLLIKTNENTYIVKMKLELSTLQDEIIINDFYYSWSKTKISFDKKKELQYHGKFSFSKILKRNYEVSILNDDLFKESSFDTRKWLLHKGSFGTGKTTLDILSLNNLGYIPIIISPWEDNYDDDFLYLIFDKMKKKSKKIFFLPERHTFIIFIVSVFAVFTALYTMLNSIDNFSKVNHLVFFNLTSYTYLCIYLLILFISFMSILYLLPYLIIFKKNSSRIYQDFYLNNIKYMLNRNSKLILLVEDIDRLDPKYICDILRILSKLNNSQWNSDRKLGIISCNHKVIENHDMTFNKIACGELFADVKSRKYMWKFLRKSLEALERIKKMSFHIEYSRISEENFISDISFRLIKDTLEKLINAEDNEEAISYLNEILIID</sequence>
<comment type="caution">
    <text evidence="2">The sequence shown here is derived from an EMBL/GenBank/DDBJ whole genome shotgun (WGS) entry which is preliminary data.</text>
</comment>
<gene>
    <name evidence="2" type="ORF">GSF08_04990</name>
</gene>
<evidence type="ECO:0000313" key="3">
    <source>
        <dbReference type="Proteomes" id="UP000434036"/>
    </source>
</evidence>
<keyword evidence="1" id="KW-0812">Transmembrane</keyword>
<evidence type="ECO:0000256" key="1">
    <source>
        <dbReference type="SAM" id="Phobius"/>
    </source>
</evidence>
<protein>
    <submittedName>
        <fullName evidence="2">Uncharacterized protein</fullName>
    </submittedName>
</protein>